<feature type="domain" description="Oxidoreductase molybdopterin-binding" evidence="5">
    <location>
        <begin position="94"/>
        <end position="266"/>
    </location>
</feature>
<dbReference type="PANTHER" id="PTHR19372">
    <property type="entry name" value="SULFITE REDUCTASE"/>
    <property type="match status" value="1"/>
</dbReference>
<dbReference type="InterPro" id="IPR005066">
    <property type="entry name" value="MoCF_OxRdtse_dimer"/>
</dbReference>
<dbReference type="PANTHER" id="PTHR19372:SF7">
    <property type="entry name" value="SULFITE OXIDASE, MITOCHONDRIAL"/>
    <property type="match status" value="1"/>
</dbReference>
<reference evidence="7 8" key="1">
    <citation type="submission" date="2018-01" db="EMBL/GenBank/DDBJ databases">
        <title>Genome sequence of Iodobacter sp. strain PCH194 isolated from Indian Trans-Himalaya.</title>
        <authorList>
            <person name="Kumar V."/>
            <person name="Thakur V."/>
            <person name="Kumar S."/>
            <person name="Singh D."/>
        </authorList>
    </citation>
    <scope>NUCLEOTIDE SEQUENCE [LARGE SCALE GENOMIC DNA]</scope>
    <source>
        <strain evidence="7 8">PCH194</strain>
    </source>
</reference>
<keyword evidence="8" id="KW-1185">Reference proteome</keyword>
<gene>
    <name evidence="7" type="ORF">C1H71_17760</name>
</gene>
<evidence type="ECO:0000259" key="5">
    <source>
        <dbReference type="Pfam" id="PF00174"/>
    </source>
</evidence>
<evidence type="ECO:0000256" key="4">
    <source>
        <dbReference type="ARBA" id="ARBA00023002"/>
    </source>
</evidence>
<dbReference type="Pfam" id="PF00174">
    <property type="entry name" value="Oxidored_molyb"/>
    <property type="match status" value="1"/>
</dbReference>
<sequence>MQENEISFFSRRTLLKGGLASAVSASMFTLPNKAFALNLINQGFENGVRELVPYPQKYPLLRITTRPVHLETPFSYFDQSLITPNKAVFVRYHHANHPLNIDENAHILSIKGNVSRPLKLSLEELKKRFNQVSFNVVLQCAGNGRALSSPRVPGAQLGNGSMACFTVTGVRLADVLKAAGVGANAKQIKYRGTDEPALPVTPAFIRSLDIKKALSDDVLIAWAMNGAPLPILNGFPIRLVVPGYFAPYWMKHLSEIEVINHEFDGWFAKEAYMVPDTVDNGIAPGAETKNKTPLRELKVRSFITNIETGNKIKLKNGELTIRGIAFDSGSGIRTVDFSADGGKNWTPANLGKSIGNYAFRPWSITLRNLKKGSIALMARATANSGETQPIVQPWNPGGYARNVIEVVNITLTS</sequence>
<dbReference type="GO" id="GO:0020037">
    <property type="term" value="F:heme binding"/>
    <property type="evidence" value="ECO:0007669"/>
    <property type="project" value="TreeGrafter"/>
</dbReference>
<dbReference type="SUPFAM" id="SSF81296">
    <property type="entry name" value="E set domains"/>
    <property type="match status" value="1"/>
</dbReference>
<evidence type="ECO:0000256" key="3">
    <source>
        <dbReference type="ARBA" id="ARBA00022723"/>
    </source>
</evidence>
<dbReference type="EMBL" id="CP025781">
    <property type="protein sequence ID" value="QBC45197.1"/>
    <property type="molecule type" value="Genomic_DNA"/>
</dbReference>
<dbReference type="Pfam" id="PF03404">
    <property type="entry name" value="Mo-co_dimer"/>
    <property type="match status" value="1"/>
</dbReference>
<name>A0A7G3GCI5_9NEIS</name>
<feature type="domain" description="Moybdenum cofactor oxidoreductase dimerisation" evidence="6">
    <location>
        <begin position="294"/>
        <end position="408"/>
    </location>
</feature>
<dbReference type="PRINTS" id="PR00407">
    <property type="entry name" value="EUMOPTERIN"/>
</dbReference>
<dbReference type="Proteomes" id="UP000515917">
    <property type="component" value="Chromosome"/>
</dbReference>
<dbReference type="GO" id="GO:0008482">
    <property type="term" value="F:sulfite oxidase activity"/>
    <property type="evidence" value="ECO:0007669"/>
    <property type="project" value="TreeGrafter"/>
</dbReference>
<dbReference type="Gene3D" id="3.90.420.10">
    <property type="entry name" value="Oxidoreductase, molybdopterin-binding domain"/>
    <property type="match status" value="1"/>
</dbReference>
<dbReference type="InterPro" id="IPR000572">
    <property type="entry name" value="OxRdtase_Mopterin-bd_dom"/>
</dbReference>
<dbReference type="KEGG" id="ifl:C1H71_17760"/>
<comment type="cofactor">
    <cofactor evidence="1">
        <name>Mo-molybdopterin</name>
        <dbReference type="ChEBI" id="CHEBI:71302"/>
    </cofactor>
</comment>
<evidence type="ECO:0000256" key="1">
    <source>
        <dbReference type="ARBA" id="ARBA00001924"/>
    </source>
</evidence>
<dbReference type="PROSITE" id="PS51318">
    <property type="entry name" value="TAT"/>
    <property type="match status" value="1"/>
</dbReference>
<keyword evidence="4" id="KW-0560">Oxidoreductase</keyword>
<evidence type="ECO:0000313" key="7">
    <source>
        <dbReference type="EMBL" id="QBC45197.1"/>
    </source>
</evidence>
<evidence type="ECO:0000313" key="8">
    <source>
        <dbReference type="Proteomes" id="UP000515917"/>
    </source>
</evidence>
<proteinExistence type="predicted"/>
<keyword evidence="3" id="KW-0479">Metal-binding</keyword>
<organism evidence="7 8">
    <name type="scientific">Iodobacter fluviatilis</name>
    <dbReference type="NCBI Taxonomy" id="537"/>
    <lineage>
        <taxon>Bacteria</taxon>
        <taxon>Pseudomonadati</taxon>
        <taxon>Pseudomonadota</taxon>
        <taxon>Betaproteobacteria</taxon>
        <taxon>Neisseriales</taxon>
        <taxon>Chitinibacteraceae</taxon>
        <taxon>Iodobacter</taxon>
    </lineage>
</organism>
<accession>A0A7G3GCI5</accession>
<dbReference type="InterPro" id="IPR014756">
    <property type="entry name" value="Ig_E-set"/>
</dbReference>
<dbReference type="AlphaFoldDB" id="A0A7G3GCI5"/>
<keyword evidence="2" id="KW-0500">Molybdenum</keyword>
<dbReference type="RefSeq" id="WP_130107702.1">
    <property type="nucleotide sequence ID" value="NZ_CP025781.1"/>
</dbReference>
<evidence type="ECO:0000259" key="6">
    <source>
        <dbReference type="Pfam" id="PF03404"/>
    </source>
</evidence>
<dbReference type="GO" id="GO:0043546">
    <property type="term" value="F:molybdopterin cofactor binding"/>
    <property type="evidence" value="ECO:0007669"/>
    <property type="project" value="TreeGrafter"/>
</dbReference>
<protein>
    <submittedName>
        <fullName evidence="7">Oxidase</fullName>
    </submittedName>
</protein>
<dbReference type="SUPFAM" id="SSF56524">
    <property type="entry name" value="Oxidoreductase molybdopterin-binding domain"/>
    <property type="match status" value="1"/>
</dbReference>
<dbReference type="GO" id="GO:0030151">
    <property type="term" value="F:molybdenum ion binding"/>
    <property type="evidence" value="ECO:0007669"/>
    <property type="project" value="InterPro"/>
</dbReference>
<dbReference type="InterPro" id="IPR008335">
    <property type="entry name" value="Mopterin_OxRdtase_euk"/>
</dbReference>
<dbReference type="Gene3D" id="2.60.40.650">
    <property type="match status" value="1"/>
</dbReference>
<dbReference type="InterPro" id="IPR036374">
    <property type="entry name" value="OxRdtase_Mopterin-bd_sf"/>
</dbReference>
<evidence type="ECO:0000256" key="2">
    <source>
        <dbReference type="ARBA" id="ARBA00022505"/>
    </source>
</evidence>
<dbReference type="InterPro" id="IPR006311">
    <property type="entry name" value="TAT_signal"/>
</dbReference>
<dbReference type="GO" id="GO:0006790">
    <property type="term" value="P:sulfur compound metabolic process"/>
    <property type="evidence" value="ECO:0007669"/>
    <property type="project" value="TreeGrafter"/>
</dbReference>